<name>A0A183CWR4_9BILA</name>
<dbReference type="WBParaSite" id="GPUH_0000090501-mRNA-1">
    <property type="protein sequence ID" value="GPUH_0000090501-mRNA-1"/>
    <property type="gene ID" value="GPUH_0000090501"/>
</dbReference>
<dbReference type="InterPro" id="IPR017853">
    <property type="entry name" value="GH"/>
</dbReference>
<comment type="catalytic activity">
    <reaction evidence="1">
        <text>a beta-D-glucosyl-(1&lt;-&gt;1')-N-acylsphing-4-enine + H2O = an N-acylsphing-4-enine + D-glucose</text>
        <dbReference type="Rhea" id="RHEA:13269"/>
        <dbReference type="ChEBI" id="CHEBI:4167"/>
        <dbReference type="ChEBI" id="CHEBI:15377"/>
        <dbReference type="ChEBI" id="CHEBI:22801"/>
        <dbReference type="ChEBI" id="CHEBI:52639"/>
        <dbReference type="EC" id="3.2.1.45"/>
    </reaction>
    <physiologicalReaction direction="left-to-right" evidence="1">
        <dbReference type="Rhea" id="RHEA:13270"/>
    </physiologicalReaction>
</comment>
<keyword evidence="6" id="KW-0443">Lipid metabolism</keyword>
<dbReference type="PANTHER" id="PTHR11069">
    <property type="entry name" value="GLUCOSYLCERAMIDASE"/>
    <property type="match status" value="1"/>
</dbReference>
<dbReference type="Pfam" id="PF17189">
    <property type="entry name" value="Glyco_hydro_30C"/>
    <property type="match status" value="1"/>
</dbReference>
<evidence type="ECO:0000256" key="3">
    <source>
        <dbReference type="ARBA" id="ARBA00012658"/>
    </source>
</evidence>
<keyword evidence="5 6" id="KW-0378">Hydrolase</keyword>
<accession>A0A183CWR4</accession>
<reference evidence="9" key="1">
    <citation type="submission" date="2016-06" db="UniProtKB">
        <authorList>
            <consortium name="WormBaseParasite"/>
        </authorList>
    </citation>
    <scope>IDENTIFICATION</scope>
</reference>
<dbReference type="GO" id="GO:0004348">
    <property type="term" value="F:glucosylceramidase activity"/>
    <property type="evidence" value="ECO:0007669"/>
    <property type="project" value="UniProtKB-EC"/>
</dbReference>
<dbReference type="InterPro" id="IPR001139">
    <property type="entry name" value="Glyco_hydro_30"/>
</dbReference>
<feature type="domain" description="Glycosyl hydrolase family 30 TIM-barrel" evidence="7">
    <location>
        <begin position="3"/>
        <end position="159"/>
    </location>
</feature>
<dbReference type="Pfam" id="PF02055">
    <property type="entry name" value="Glyco_hydro_30"/>
    <property type="match status" value="1"/>
</dbReference>
<evidence type="ECO:0000256" key="2">
    <source>
        <dbReference type="ARBA" id="ARBA00005382"/>
    </source>
</evidence>
<comment type="similarity">
    <text evidence="2 6">Belongs to the glycosyl hydrolase 30 family.</text>
</comment>
<dbReference type="PANTHER" id="PTHR11069:SF23">
    <property type="entry name" value="LYSOSOMAL ACID GLUCOSYLCERAMIDASE"/>
    <property type="match status" value="1"/>
</dbReference>
<proteinExistence type="inferred from homology"/>
<dbReference type="AlphaFoldDB" id="A0A183CWR4"/>
<dbReference type="FunFam" id="3.20.20.80:FF:000364">
    <property type="entry name" value="Glucosylceramidase"/>
    <property type="match status" value="1"/>
</dbReference>
<dbReference type="SUPFAM" id="SSF51445">
    <property type="entry name" value="(Trans)glycosidases"/>
    <property type="match status" value="1"/>
</dbReference>
<keyword evidence="6" id="KW-0326">Glycosidase</keyword>
<protein>
    <recommendedName>
        <fullName evidence="3 6">Glucosylceramidase</fullName>
        <ecNumber evidence="3 6">3.2.1.45</ecNumber>
    </recommendedName>
</protein>
<organism evidence="9">
    <name type="scientific">Gongylonema pulchrum</name>
    <dbReference type="NCBI Taxonomy" id="637853"/>
    <lineage>
        <taxon>Eukaryota</taxon>
        <taxon>Metazoa</taxon>
        <taxon>Ecdysozoa</taxon>
        <taxon>Nematoda</taxon>
        <taxon>Chromadorea</taxon>
        <taxon>Rhabditida</taxon>
        <taxon>Spirurina</taxon>
        <taxon>Spiruromorpha</taxon>
        <taxon>Spiruroidea</taxon>
        <taxon>Gongylonematidae</taxon>
        <taxon>Gongylonema</taxon>
    </lineage>
</organism>
<evidence type="ECO:0000256" key="1">
    <source>
        <dbReference type="ARBA" id="ARBA00001013"/>
    </source>
</evidence>
<dbReference type="GO" id="GO:0016020">
    <property type="term" value="C:membrane"/>
    <property type="evidence" value="ECO:0007669"/>
    <property type="project" value="GOC"/>
</dbReference>
<dbReference type="EC" id="3.2.1.45" evidence="3 6"/>
<evidence type="ECO:0000259" key="8">
    <source>
        <dbReference type="Pfam" id="PF17189"/>
    </source>
</evidence>
<evidence type="ECO:0000256" key="4">
    <source>
        <dbReference type="ARBA" id="ARBA00022729"/>
    </source>
</evidence>
<dbReference type="Gene3D" id="3.20.20.80">
    <property type="entry name" value="Glycosidases"/>
    <property type="match status" value="1"/>
</dbReference>
<keyword evidence="4" id="KW-0732">Signal</keyword>
<evidence type="ECO:0000313" key="9">
    <source>
        <dbReference type="WBParaSite" id="GPUH_0000090501-mRNA-1"/>
    </source>
</evidence>
<keyword evidence="6" id="KW-0746">Sphingolipid metabolism</keyword>
<feature type="domain" description="Glycosyl hydrolase family 30 beta sandwich" evidence="8">
    <location>
        <begin position="162"/>
        <end position="227"/>
    </location>
</feature>
<sequence>LRSNEVSKNISLMIMDDLRTQLPVWADVVLKDKEAAQYISGIAVHWYADFVPASQLAETHNRHPDKFILATEACNGAEPLEHSPLLGDWSRGDNYAHDIIEDLSNWVTGWTDWNLCLDLKGGPNLAKNYVDAPIIVNATADEFYKQPMFYVLGHFSKFIRPGSVRIGLHFYSKPISYEGVAFSTPTLQRVLVLLNRRTKPMAFSVEDEAIPGKALRIHMEPRSIATIVWNK</sequence>
<evidence type="ECO:0000259" key="7">
    <source>
        <dbReference type="Pfam" id="PF02055"/>
    </source>
</evidence>
<dbReference type="GO" id="GO:0006680">
    <property type="term" value="P:glucosylceramide catabolic process"/>
    <property type="evidence" value="ECO:0007669"/>
    <property type="project" value="TreeGrafter"/>
</dbReference>
<evidence type="ECO:0000256" key="5">
    <source>
        <dbReference type="ARBA" id="ARBA00022801"/>
    </source>
</evidence>
<evidence type="ECO:0000256" key="6">
    <source>
        <dbReference type="RuleBase" id="RU361188"/>
    </source>
</evidence>
<dbReference type="InterPro" id="IPR033452">
    <property type="entry name" value="GH30_C"/>
</dbReference>
<dbReference type="InterPro" id="IPR033453">
    <property type="entry name" value="Glyco_hydro_30_TIM-barrel"/>
</dbReference>